<dbReference type="GO" id="GO:0050660">
    <property type="term" value="F:flavin adenine dinucleotide binding"/>
    <property type="evidence" value="ECO:0007669"/>
    <property type="project" value="TreeGrafter"/>
</dbReference>
<dbReference type="InterPro" id="IPR029061">
    <property type="entry name" value="THDP-binding"/>
</dbReference>
<protein>
    <recommendedName>
        <fullName evidence="4">Thiamine pyrophosphate enzyme TPP-binding domain-containing protein</fullName>
    </recommendedName>
</protein>
<evidence type="ECO:0000256" key="2">
    <source>
        <dbReference type="ARBA" id="ARBA00007812"/>
    </source>
</evidence>
<comment type="caution">
    <text evidence="5">The sequence shown here is derived from an EMBL/GenBank/DDBJ whole genome shotgun (WGS) entry which is preliminary data.</text>
</comment>
<dbReference type="SUPFAM" id="SSF52518">
    <property type="entry name" value="Thiamin diphosphate-binding fold (THDP-binding)"/>
    <property type="match status" value="1"/>
</dbReference>
<name>X0VKI6_9ZZZZ</name>
<dbReference type="GO" id="GO:0000287">
    <property type="term" value="F:magnesium ion binding"/>
    <property type="evidence" value="ECO:0007669"/>
    <property type="project" value="InterPro"/>
</dbReference>
<dbReference type="InterPro" id="IPR045229">
    <property type="entry name" value="TPP_enz"/>
</dbReference>
<gene>
    <name evidence="5" type="ORF">S01H1_37565</name>
</gene>
<dbReference type="PANTHER" id="PTHR18968:SF13">
    <property type="entry name" value="ACETOLACTATE SYNTHASE CATALYTIC SUBUNIT, MITOCHONDRIAL"/>
    <property type="match status" value="1"/>
</dbReference>
<dbReference type="GO" id="GO:0030976">
    <property type="term" value="F:thiamine pyrophosphate binding"/>
    <property type="evidence" value="ECO:0007669"/>
    <property type="project" value="InterPro"/>
</dbReference>
<evidence type="ECO:0000256" key="3">
    <source>
        <dbReference type="ARBA" id="ARBA00023052"/>
    </source>
</evidence>
<reference evidence="5" key="1">
    <citation type="journal article" date="2014" name="Front. Microbiol.">
        <title>High frequency of phylogenetically diverse reductive dehalogenase-homologous genes in deep subseafloor sedimentary metagenomes.</title>
        <authorList>
            <person name="Kawai M."/>
            <person name="Futagami T."/>
            <person name="Toyoda A."/>
            <person name="Takaki Y."/>
            <person name="Nishi S."/>
            <person name="Hori S."/>
            <person name="Arai W."/>
            <person name="Tsubouchi T."/>
            <person name="Morono Y."/>
            <person name="Uchiyama I."/>
            <person name="Ito T."/>
            <person name="Fujiyama A."/>
            <person name="Inagaki F."/>
            <person name="Takami H."/>
        </authorList>
    </citation>
    <scope>NUCLEOTIDE SEQUENCE</scope>
    <source>
        <strain evidence="5">Expedition CK06-06</strain>
    </source>
</reference>
<evidence type="ECO:0000313" key="5">
    <source>
        <dbReference type="EMBL" id="GAG12973.1"/>
    </source>
</evidence>
<dbReference type="PANTHER" id="PTHR18968">
    <property type="entry name" value="THIAMINE PYROPHOSPHATE ENZYMES"/>
    <property type="match status" value="1"/>
</dbReference>
<dbReference type="PROSITE" id="PS00187">
    <property type="entry name" value="TPP_ENZYMES"/>
    <property type="match status" value="1"/>
</dbReference>
<dbReference type="InterPro" id="IPR000399">
    <property type="entry name" value="TPP-bd_CS"/>
</dbReference>
<dbReference type="GO" id="GO:0003984">
    <property type="term" value="F:acetolactate synthase activity"/>
    <property type="evidence" value="ECO:0007669"/>
    <property type="project" value="TreeGrafter"/>
</dbReference>
<comment type="similarity">
    <text evidence="2">Belongs to the TPP enzyme family.</text>
</comment>
<proteinExistence type="inferred from homology"/>
<dbReference type="InterPro" id="IPR011766">
    <property type="entry name" value="TPP_enzyme_TPP-bd"/>
</dbReference>
<dbReference type="Pfam" id="PF02775">
    <property type="entry name" value="TPP_enzyme_C"/>
    <property type="match status" value="1"/>
</dbReference>
<sequence>ANTIVTHDSGNPRDQLVPLYESVTPRGYLGWGHSTQLGFSLGAAMGAKLAAPEKLVVNFMGDAAFGMVGMDVETAVRERIPILTMLLNNSAMGNYEKHIPQSIERYRTKYLSGNYSEVARSLGAFAERVEAPDDILPAIERAKAATQQGSPALLEFITCEEPDMAIN</sequence>
<dbReference type="Gene3D" id="3.40.50.970">
    <property type="match status" value="1"/>
</dbReference>
<dbReference type="AlphaFoldDB" id="X0VKI6"/>
<organism evidence="5">
    <name type="scientific">marine sediment metagenome</name>
    <dbReference type="NCBI Taxonomy" id="412755"/>
    <lineage>
        <taxon>unclassified sequences</taxon>
        <taxon>metagenomes</taxon>
        <taxon>ecological metagenomes</taxon>
    </lineage>
</organism>
<keyword evidence="3" id="KW-0786">Thiamine pyrophosphate</keyword>
<evidence type="ECO:0000259" key="4">
    <source>
        <dbReference type="Pfam" id="PF02775"/>
    </source>
</evidence>
<evidence type="ECO:0000256" key="1">
    <source>
        <dbReference type="ARBA" id="ARBA00001964"/>
    </source>
</evidence>
<dbReference type="GO" id="GO:0009097">
    <property type="term" value="P:isoleucine biosynthetic process"/>
    <property type="evidence" value="ECO:0007669"/>
    <property type="project" value="TreeGrafter"/>
</dbReference>
<accession>X0VKI6</accession>
<dbReference type="EMBL" id="BARS01023603">
    <property type="protein sequence ID" value="GAG12973.1"/>
    <property type="molecule type" value="Genomic_DNA"/>
</dbReference>
<dbReference type="GO" id="GO:0009099">
    <property type="term" value="P:L-valine biosynthetic process"/>
    <property type="evidence" value="ECO:0007669"/>
    <property type="project" value="TreeGrafter"/>
</dbReference>
<feature type="non-terminal residue" evidence="5">
    <location>
        <position position="1"/>
    </location>
</feature>
<dbReference type="GO" id="GO:0005948">
    <property type="term" value="C:acetolactate synthase complex"/>
    <property type="evidence" value="ECO:0007669"/>
    <property type="project" value="TreeGrafter"/>
</dbReference>
<comment type="cofactor">
    <cofactor evidence="1">
        <name>thiamine diphosphate</name>
        <dbReference type="ChEBI" id="CHEBI:58937"/>
    </cofactor>
</comment>
<feature type="domain" description="Thiamine pyrophosphate enzyme TPP-binding" evidence="4">
    <location>
        <begin position="10"/>
        <end position="155"/>
    </location>
</feature>